<name>A0A375J4C0_9BURK</name>
<dbReference type="AlphaFoldDB" id="A0A375J4C0"/>
<proteinExistence type="predicted"/>
<gene>
    <name evidence="1" type="ORF">CBM2634_B140040</name>
</gene>
<dbReference type="Proteomes" id="UP000256805">
    <property type="component" value="Unassembled WGS sequence"/>
</dbReference>
<evidence type="ECO:0000313" key="2">
    <source>
        <dbReference type="Proteomes" id="UP000256805"/>
    </source>
</evidence>
<organism evidence="1 2">
    <name type="scientific">Cupriavidus taiwanensis</name>
    <dbReference type="NCBI Taxonomy" id="164546"/>
    <lineage>
        <taxon>Bacteria</taxon>
        <taxon>Pseudomonadati</taxon>
        <taxon>Pseudomonadota</taxon>
        <taxon>Betaproteobacteria</taxon>
        <taxon>Burkholderiales</taxon>
        <taxon>Burkholderiaceae</taxon>
        <taxon>Cupriavidus</taxon>
    </lineage>
</organism>
<reference evidence="1 2" key="1">
    <citation type="submission" date="2018-01" db="EMBL/GenBank/DDBJ databases">
        <authorList>
            <person name="Gaut B.S."/>
            <person name="Morton B.R."/>
            <person name="Clegg M.T."/>
            <person name="Duvall M.R."/>
        </authorList>
    </citation>
    <scope>NUCLEOTIDE SEQUENCE [LARGE SCALE GENOMIC DNA]</scope>
    <source>
        <strain evidence="1">Cupriavidus taiwanensis cmp 52</strain>
    </source>
</reference>
<evidence type="ECO:0000313" key="1">
    <source>
        <dbReference type="EMBL" id="SPS00028.1"/>
    </source>
</evidence>
<dbReference type="EMBL" id="OVTA01000037">
    <property type="protein sequence ID" value="SPS00028.1"/>
    <property type="molecule type" value="Genomic_DNA"/>
</dbReference>
<accession>A0A375J4C0</accession>
<protein>
    <submittedName>
        <fullName evidence="1">Uncharacterized protein</fullName>
    </submittedName>
</protein>
<sequence>MLDKRFNVGGIKLTILFAIAKNHQCCKFMCT</sequence>